<accession>A0ABY0SZS6</accession>
<dbReference type="Proteomes" id="UP000198646">
    <property type="component" value="Unassembled WGS sequence"/>
</dbReference>
<reference evidence="1 2" key="1">
    <citation type="submission" date="2016-10" db="EMBL/GenBank/DDBJ databases">
        <authorList>
            <person name="Varghese N."/>
            <person name="Submissions S."/>
        </authorList>
    </citation>
    <scope>NUCLEOTIDE SEQUENCE [LARGE SCALE GENOMIC DNA]</scope>
    <source>
        <strain evidence="1 2">DSM 17584</strain>
    </source>
</reference>
<gene>
    <name evidence="1" type="ORF">SAMN04488512_1447</name>
</gene>
<evidence type="ECO:0000313" key="2">
    <source>
        <dbReference type="Proteomes" id="UP000198646"/>
    </source>
</evidence>
<dbReference type="EMBL" id="FNJD01000044">
    <property type="protein sequence ID" value="SDP78316.1"/>
    <property type="molecule type" value="Genomic_DNA"/>
</dbReference>
<name>A0ABY0SZS6_9RHOB</name>
<evidence type="ECO:0000313" key="1">
    <source>
        <dbReference type="EMBL" id="SDP78316.1"/>
    </source>
</evidence>
<protein>
    <submittedName>
        <fullName evidence="1">Uncharacterized protein</fullName>
    </submittedName>
</protein>
<organism evidence="1 2">
    <name type="scientific">Sulfitobacter litoralis</name>
    <dbReference type="NCBI Taxonomy" id="335975"/>
    <lineage>
        <taxon>Bacteria</taxon>
        <taxon>Pseudomonadati</taxon>
        <taxon>Pseudomonadota</taxon>
        <taxon>Alphaproteobacteria</taxon>
        <taxon>Rhodobacterales</taxon>
        <taxon>Roseobacteraceae</taxon>
        <taxon>Sulfitobacter</taxon>
    </lineage>
</organism>
<comment type="caution">
    <text evidence="1">The sequence shown here is derived from an EMBL/GenBank/DDBJ whole genome shotgun (WGS) entry which is preliminary data.</text>
</comment>
<keyword evidence="2" id="KW-1185">Reference proteome</keyword>
<feature type="non-terminal residue" evidence="1">
    <location>
        <position position="1"/>
    </location>
</feature>
<proteinExistence type="predicted"/>
<sequence length="136" mass="14754">GATLGATLAGYAACLQVLSALPPRPNRPDKWGRFGLGAILNARKNGDAFQGRGNGLAANLSRFPRGGVKIRSPLSRKGLAQQNRTPNPSWKERITDRRLSVSLYPKRPFAGYSVAVKAIVIVCMTLSVSDRILRIR</sequence>